<dbReference type="Proteomes" id="UP000046373">
    <property type="component" value="Unassembled WGS sequence"/>
</dbReference>
<evidence type="ECO:0000256" key="1">
    <source>
        <dbReference type="SAM" id="MobiDB-lite"/>
    </source>
</evidence>
<accession>A0A090F6U2</accession>
<name>A0A090F6U2_MESPL</name>
<dbReference type="EMBL" id="CCNB01000013">
    <property type="protein sequence ID" value="CDX37381.1"/>
    <property type="molecule type" value="Genomic_DNA"/>
</dbReference>
<dbReference type="AlphaFoldDB" id="A0A090F6U2"/>
<evidence type="ECO:0000313" key="3">
    <source>
        <dbReference type="Proteomes" id="UP000046373"/>
    </source>
</evidence>
<gene>
    <name evidence="2" type="ORF">MPLDJ20_200035</name>
</gene>
<evidence type="ECO:0000313" key="2">
    <source>
        <dbReference type="EMBL" id="CDX37381.1"/>
    </source>
</evidence>
<feature type="region of interest" description="Disordered" evidence="1">
    <location>
        <begin position="1"/>
        <end position="30"/>
    </location>
</feature>
<organism evidence="2 3">
    <name type="scientific">Mesorhizobium plurifarium</name>
    <dbReference type="NCBI Taxonomy" id="69974"/>
    <lineage>
        <taxon>Bacteria</taxon>
        <taxon>Pseudomonadati</taxon>
        <taxon>Pseudomonadota</taxon>
        <taxon>Alphaproteobacteria</taxon>
        <taxon>Hyphomicrobiales</taxon>
        <taxon>Phyllobacteriaceae</taxon>
        <taxon>Mesorhizobium</taxon>
    </lineage>
</organism>
<proteinExistence type="predicted"/>
<reference evidence="2 3" key="1">
    <citation type="submission" date="2014-08" db="EMBL/GenBank/DDBJ databases">
        <authorList>
            <person name="Moulin Lionel"/>
        </authorList>
    </citation>
    <scope>NUCLEOTIDE SEQUENCE [LARGE SCALE GENOMIC DNA]</scope>
</reference>
<protein>
    <submittedName>
        <fullName evidence="2">Uncharacterized protein</fullName>
    </submittedName>
</protein>
<sequence>MGEAAQPRHSRAEQGAKRRAQTLESIPLHPPKIAAVQKREATAGAAVQMPAPPRRLEVTAWILGSTRVVSLLAPPVDDERRLRAENNSIKLTELARSFLY</sequence>